<gene>
    <name evidence="1" type="ORF">SAMN04488528_103425</name>
</gene>
<keyword evidence="2" id="KW-1185">Reference proteome</keyword>
<organism evidence="1 2">
    <name type="scientific">Clostridium frigidicarnis</name>
    <dbReference type="NCBI Taxonomy" id="84698"/>
    <lineage>
        <taxon>Bacteria</taxon>
        <taxon>Bacillati</taxon>
        <taxon>Bacillota</taxon>
        <taxon>Clostridia</taxon>
        <taxon>Eubacteriales</taxon>
        <taxon>Clostridiaceae</taxon>
        <taxon>Clostridium</taxon>
    </lineage>
</organism>
<dbReference type="Proteomes" id="UP000198619">
    <property type="component" value="Unassembled WGS sequence"/>
</dbReference>
<dbReference type="STRING" id="84698.SAMN04488528_103425"/>
<name>A0A1I1AFB8_9CLOT</name>
<evidence type="ECO:0000313" key="2">
    <source>
        <dbReference type="Proteomes" id="UP000198619"/>
    </source>
</evidence>
<dbReference type="RefSeq" id="WP_090042657.1">
    <property type="nucleotide sequence ID" value="NZ_FOKI01000034.1"/>
</dbReference>
<protein>
    <submittedName>
        <fullName evidence="1">Uncharacterized protein</fullName>
    </submittedName>
</protein>
<accession>A0A1I1AFB8</accession>
<evidence type="ECO:0000313" key="1">
    <source>
        <dbReference type="EMBL" id="SFB36172.1"/>
    </source>
</evidence>
<reference evidence="1 2" key="1">
    <citation type="submission" date="2016-10" db="EMBL/GenBank/DDBJ databases">
        <authorList>
            <person name="de Groot N.N."/>
        </authorList>
    </citation>
    <scope>NUCLEOTIDE SEQUENCE [LARGE SCALE GENOMIC DNA]</scope>
    <source>
        <strain evidence="1 2">DSM 12271</strain>
    </source>
</reference>
<dbReference type="AlphaFoldDB" id="A0A1I1AFB8"/>
<dbReference type="OrthoDB" id="1680245at2"/>
<proteinExistence type="predicted"/>
<sequence>MSYRELMEYQHKQTVNLQEMLTRLVNSYRLLVGAANELNSIALSDRRQVKDALKRAQEVGALIDDVNDALKRSQCRYLDYCVMYSQEVKNYINPQNICEEIKCALCTDI</sequence>
<dbReference type="EMBL" id="FOKI01000034">
    <property type="protein sequence ID" value="SFB36172.1"/>
    <property type="molecule type" value="Genomic_DNA"/>
</dbReference>